<dbReference type="PANTHER" id="PTHR10755:SF0">
    <property type="entry name" value="OXYGEN-DEPENDENT COPROPORPHYRINOGEN-III OXIDASE, MITOCHONDRIAL"/>
    <property type="match status" value="1"/>
</dbReference>
<dbReference type="PRINTS" id="PR00073">
    <property type="entry name" value="COPRGNOXDASE"/>
</dbReference>
<dbReference type="SUPFAM" id="SSF102886">
    <property type="entry name" value="Coproporphyrinogen III oxidase"/>
    <property type="match status" value="1"/>
</dbReference>
<dbReference type="EMBL" id="JABAYA010000069">
    <property type="protein sequence ID" value="KAF7726921.1"/>
    <property type="molecule type" value="Genomic_DNA"/>
</dbReference>
<dbReference type="GO" id="GO:0005737">
    <property type="term" value="C:cytoplasm"/>
    <property type="evidence" value="ECO:0007669"/>
    <property type="project" value="TreeGrafter"/>
</dbReference>
<proteinExistence type="inferred from homology"/>
<name>A0A8H7BU01_9FUNG</name>
<gene>
    <name evidence="8" type="primary">HEM13_1</name>
    <name evidence="8" type="ORF">EC973_008216</name>
</gene>
<accession>A0A8H7BU01</accession>
<keyword evidence="5" id="KW-0560">Oxidoreductase</keyword>
<dbReference type="PANTHER" id="PTHR10755">
    <property type="entry name" value="COPROPORPHYRINOGEN III OXIDASE, MITOCHONDRIAL"/>
    <property type="match status" value="1"/>
</dbReference>
<evidence type="ECO:0000256" key="6">
    <source>
        <dbReference type="ARBA" id="ARBA00023133"/>
    </source>
</evidence>
<dbReference type="EC" id="1.3.3.3" evidence="4"/>
<dbReference type="InterPro" id="IPR036406">
    <property type="entry name" value="Coprogen_oxidase_aer_sf"/>
</dbReference>
<keyword evidence="9" id="KW-1185">Reference proteome</keyword>
<comment type="subunit">
    <text evidence="3">Homodimer.</text>
</comment>
<evidence type="ECO:0000313" key="8">
    <source>
        <dbReference type="EMBL" id="KAF7726921.1"/>
    </source>
</evidence>
<evidence type="ECO:0000256" key="2">
    <source>
        <dbReference type="ARBA" id="ARBA00010644"/>
    </source>
</evidence>
<evidence type="ECO:0000313" key="9">
    <source>
        <dbReference type="Proteomes" id="UP000605846"/>
    </source>
</evidence>
<evidence type="ECO:0000256" key="1">
    <source>
        <dbReference type="ARBA" id="ARBA00005168"/>
    </source>
</evidence>
<dbReference type="AlphaFoldDB" id="A0A8H7BU01"/>
<sequence>MVLNSVITKIAQQDAELRQRPINDKDPMRLRMEVYVKNLQKTIAEGIEKIDGKSFEPTCWERAEHGGEGITYVLQDGNVMEKAGIAVSVVYSELSPAAAQQMREDRGKDIPTTQPLPFFVTGISMVMHAKNPNAPTVHLNYRYFEIMNPDGTPMLWWFGGGADLTPIYLFEEDCIHFHKTYKEACDLFDPAYYPEFKQWADRYFDNRHRGEARGIGGIFFDDFNRRPAEEIFAFVKTCGDRFLQSYVPILEKRSKMEYTEDMVHWQQIRRGRYCEFNLVWDRGTRFGLQTPCARVESIMMTLPLTARWEYCHEPEPGSKEDALVQVLKHPREWV</sequence>
<dbReference type="OrthoDB" id="15318at2759"/>
<dbReference type="UniPathway" id="UPA00251">
    <property type="reaction ID" value="UER00322"/>
</dbReference>
<dbReference type="Pfam" id="PF01218">
    <property type="entry name" value="Coprogen_oxidas"/>
    <property type="match status" value="1"/>
</dbReference>
<comment type="pathway">
    <text evidence="1">Porphyrin-containing compound metabolism; protoporphyrin-IX biosynthesis; protoporphyrinogen-IX from coproporphyrinogen-III (O2 route): step 1/1.</text>
</comment>
<dbReference type="Gene3D" id="3.40.1500.10">
    <property type="entry name" value="Coproporphyrinogen III oxidase, aerobic"/>
    <property type="match status" value="1"/>
</dbReference>
<reference evidence="8" key="1">
    <citation type="submission" date="2020-01" db="EMBL/GenBank/DDBJ databases">
        <title>Genome Sequencing of Three Apophysomyces-Like Fungal Strains Confirms a Novel Fungal Genus in the Mucoromycota with divergent Burkholderia-like Endosymbiotic Bacteria.</title>
        <authorList>
            <person name="Stajich J.E."/>
            <person name="Macias A.M."/>
            <person name="Carter-House D."/>
            <person name="Lovett B."/>
            <person name="Kasson L.R."/>
            <person name="Berry K."/>
            <person name="Grigoriev I."/>
            <person name="Chang Y."/>
            <person name="Spatafora J."/>
            <person name="Kasson M.T."/>
        </authorList>
    </citation>
    <scope>NUCLEOTIDE SEQUENCE</scope>
    <source>
        <strain evidence="8">NRRL A-21654</strain>
    </source>
</reference>
<evidence type="ECO:0000256" key="3">
    <source>
        <dbReference type="ARBA" id="ARBA00011738"/>
    </source>
</evidence>
<dbReference type="FunFam" id="3.40.1500.10:FF:000002">
    <property type="entry name" value="oxygen-dependent coproporphyrinogen-III oxidase, mitochondrial"/>
    <property type="match status" value="1"/>
</dbReference>
<dbReference type="NCBIfam" id="NF003727">
    <property type="entry name" value="PRK05330.1"/>
    <property type="match status" value="1"/>
</dbReference>
<comment type="similarity">
    <text evidence="2">Belongs to the aerobic coproporphyrinogen-III oxidase family.</text>
</comment>
<keyword evidence="7" id="KW-0627">Porphyrin biosynthesis</keyword>
<comment type="caution">
    <text evidence="8">The sequence shown here is derived from an EMBL/GenBank/DDBJ whole genome shotgun (WGS) entry which is preliminary data.</text>
</comment>
<evidence type="ECO:0000256" key="5">
    <source>
        <dbReference type="ARBA" id="ARBA00023002"/>
    </source>
</evidence>
<dbReference type="Proteomes" id="UP000605846">
    <property type="component" value="Unassembled WGS sequence"/>
</dbReference>
<evidence type="ECO:0000256" key="7">
    <source>
        <dbReference type="ARBA" id="ARBA00023244"/>
    </source>
</evidence>
<dbReference type="PIRSF" id="PIRSF000166">
    <property type="entry name" value="Coproporphyri_ox"/>
    <property type="match status" value="1"/>
</dbReference>
<organism evidence="8 9">
    <name type="scientific">Apophysomyces ossiformis</name>
    <dbReference type="NCBI Taxonomy" id="679940"/>
    <lineage>
        <taxon>Eukaryota</taxon>
        <taxon>Fungi</taxon>
        <taxon>Fungi incertae sedis</taxon>
        <taxon>Mucoromycota</taxon>
        <taxon>Mucoromycotina</taxon>
        <taxon>Mucoromycetes</taxon>
        <taxon>Mucorales</taxon>
        <taxon>Mucorineae</taxon>
        <taxon>Mucoraceae</taxon>
        <taxon>Apophysomyces</taxon>
    </lineage>
</organism>
<dbReference type="GO" id="GO:0006782">
    <property type="term" value="P:protoporphyrinogen IX biosynthetic process"/>
    <property type="evidence" value="ECO:0007669"/>
    <property type="project" value="UniProtKB-UniPathway"/>
</dbReference>
<evidence type="ECO:0000256" key="4">
    <source>
        <dbReference type="ARBA" id="ARBA00012869"/>
    </source>
</evidence>
<keyword evidence="6" id="KW-0350">Heme biosynthesis</keyword>
<dbReference type="GO" id="GO:0004109">
    <property type="term" value="F:coproporphyrinogen oxidase activity"/>
    <property type="evidence" value="ECO:0007669"/>
    <property type="project" value="UniProtKB-EC"/>
</dbReference>
<protein>
    <recommendedName>
        <fullName evidence="4">coproporphyrinogen oxidase</fullName>
        <ecNumber evidence="4">1.3.3.3</ecNumber>
    </recommendedName>
</protein>
<dbReference type="InterPro" id="IPR001260">
    <property type="entry name" value="Coprogen_oxidase_aer"/>
</dbReference>